<protein>
    <submittedName>
        <fullName evidence="1">SAM-dependent methyltransferase</fullName>
    </submittedName>
</protein>
<dbReference type="PIRSF" id="PIRSF017393">
    <property type="entry name" value="MTase_SAV2177"/>
    <property type="match status" value="1"/>
</dbReference>
<name>A0ABN2Z2B6_9ACTN</name>
<keyword evidence="2" id="KW-1185">Reference proteome</keyword>
<dbReference type="SUPFAM" id="SSF53335">
    <property type="entry name" value="S-adenosyl-L-methionine-dependent methyltransferases"/>
    <property type="match status" value="1"/>
</dbReference>
<dbReference type="EMBL" id="BAAANT010000005">
    <property type="protein sequence ID" value="GAA2135701.1"/>
    <property type="molecule type" value="Genomic_DNA"/>
</dbReference>
<reference evidence="1 2" key="1">
    <citation type="journal article" date="2019" name="Int. J. Syst. Evol. Microbiol.">
        <title>The Global Catalogue of Microorganisms (GCM) 10K type strain sequencing project: providing services to taxonomists for standard genome sequencing and annotation.</title>
        <authorList>
            <consortium name="The Broad Institute Genomics Platform"/>
            <consortium name="The Broad Institute Genome Sequencing Center for Infectious Disease"/>
            <person name="Wu L."/>
            <person name="Ma J."/>
        </authorList>
    </citation>
    <scope>NUCLEOTIDE SEQUENCE [LARGE SCALE GENOMIC DNA]</scope>
    <source>
        <strain evidence="1 2">JCM 14560</strain>
    </source>
</reference>
<dbReference type="Gene3D" id="3.40.50.150">
    <property type="entry name" value="Vaccinia Virus protein VP39"/>
    <property type="match status" value="1"/>
</dbReference>
<dbReference type="InterPro" id="IPR029063">
    <property type="entry name" value="SAM-dependent_MTases_sf"/>
</dbReference>
<comment type="caution">
    <text evidence="1">The sequence shown here is derived from an EMBL/GenBank/DDBJ whole genome shotgun (WGS) entry which is preliminary data.</text>
</comment>
<sequence>MSNELWARTESEPDWEPPAIDTTVAHSARMYDHWLGGKTNFAPDRELGDAVERLIPTIRTMARENRRFLGRAVRHMVREQGIHQFLDIGTGIPTEGNTHEVAQLADETARVVYVDNDPIVLAHARALMSSTPGGRTAYLHADLRDPKAILDHPTLREVLDLEQPVGLMLLGVLMLVADAEDPWQQVRVVLDALPVGSCVAISHVTADFDPGAVGAVVDAEGEGRMTLVPRTRDGVGRFFADWELLEPGIVPVMAWRPDGEPPVNPEAAYYWAGVARKTA</sequence>
<keyword evidence="1" id="KW-0489">Methyltransferase</keyword>
<dbReference type="InterPro" id="IPR006764">
    <property type="entry name" value="SAM_dep_MeTrfase_SAV2177_type"/>
</dbReference>
<dbReference type="Pfam" id="PF04672">
    <property type="entry name" value="Methyltransf_19"/>
    <property type="match status" value="1"/>
</dbReference>
<dbReference type="Proteomes" id="UP001422759">
    <property type="component" value="Unassembled WGS sequence"/>
</dbReference>
<gene>
    <name evidence="1" type="ORF">GCM10009760_14580</name>
</gene>
<dbReference type="RefSeq" id="WP_344461951.1">
    <property type="nucleotide sequence ID" value="NZ_BAAANT010000005.1"/>
</dbReference>
<organism evidence="1 2">
    <name type="scientific">Kitasatospora kazusensis</name>
    <dbReference type="NCBI Taxonomy" id="407974"/>
    <lineage>
        <taxon>Bacteria</taxon>
        <taxon>Bacillati</taxon>
        <taxon>Actinomycetota</taxon>
        <taxon>Actinomycetes</taxon>
        <taxon>Kitasatosporales</taxon>
        <taxon>Streptomycetaceae</taxon>
        <taxon>Kitasatospora</taxon>
    </lineage>
</organism>
<accession>A0ABN2Z2B6</accession>
<evidence type="ECO:0000313" key="1">
    <source>
        <dbReference type="EMBL" id="GAA2135701.1"/>
    </source>
</evidence>
<dbReference type="GO" id="GO:0032259">
    <property type="term" value="P:methylation"/>
    <property type="evidence" value="ECO:0007669"/>
    <property type="project" value="UniProtKB-KW"/>
</dbReference>
<evidence type="ECO:0000313" key="2">
    <source>
        <dbReference type="Proteomes" id="UP001422759"/>
    </source>
</evidence>
<proteinExistence type="predicted"/>
<keyword evidence="1" id="KW-0808">Transferase</keyword>
<dbReference type="GO" id="GO:0008168">
    <property type="term" value="F:methyltransferase activity"/>
    <property type="evidence" value="ECO:0007669"/>
    <property type="project" value="UniProtKB-KW"/>
</dbReference>